<dbReference type="Proteomes" id="UP000014137">
    <property type="component" value="Unassembled WGS sequence"/>
</dbReference>
<dbReference type="Pfam" id="PF04860">
    <property type="entry name" value="Phage_portal"/>
    <property type="match status" value="1"/>
</dbReference>
<accession>M2QA32</accession>
<name>M2QA32_9PSEU</name>
<reference evidence="3 5" key="2">
    <citation type="submission" date="2017-02" db="EMBL/GenBank/DDBJ databases">
        <title>Amycolatopsis azurea DSM 43854 draft genome.</title>
        <authorList>
            <person name="Mayilraj S."/>
        </authorList>
    </citation>
    <scope>NUCLEOTIDE SEQUENCE [LARGE SCALE GENOMIC DNA]</scope>
    <source>
        <strain evidence="3 5">DSM 43854</strain>
    </source>
</reference>
<reference evidence="2 4" key="1">
    <citation type="submission" date="2012-10" db="EMBL/GenBank/DDBJ databases">
        <title>Genome assembly of Amycolatopsis azurea DSM 43854.</title>
        <authorList>
            <person name="Khatri I."/>
            <person name="Kaur I."/>
            <person name="Subramanian S."/>
            <person name="Mayilraj S."/>
        </authorList>
    </citation>
    <scope>NUCLEOTIDE SEQUENCE [LARGE SCALE GENOMIC DNA]</scope>
    <source>
        <strain evidence="2 4">DSM 43854</strain>
    </source>
</reference>
<dbReference type="EMBL" id="ANMG01000085">
    <property type="protein sequence ID" value="EMD22912.1"/>
    <property type="molecule type" value="Genomic_DNA"/>
</dbReference>
<comment type="caution">
    <text evidence="2">The sequence shown here is derived from an EMBL/GenBank/DDBJ whole genome shotgun (WGS) entry which is preliminary data.</text>
</comment>
<feature type="region of interest" description="Disordered" evidence="1">
    <location>
        <begin position="311"/>
        <end position="352"/>
    </location>
</feature>
<proteinExistence type="predicted"/>
<sequence length="352" mass="38730">MHSAVDLIASLCSELPVEVYAGEGPDRRKLTTPGNLKDPSGEGQGLEDWAYQLVESWLLRGNAFGDILDGTVAQPRQVLLQHPDDVTGWIEDGTPVWNVRGRQVDAARWMHRRVMPVAGRVLGVSPIQFHASTVGLSITSVKFGESWFRDGAHPSALLTNEEASINEQQARDVKNRFLAALRGNREPVVMGKGWKYQAIQISPEESQFLATQGYTEAQCARMFGPGIAEVLGYESGGSLTYTNVESRSAHLLVLTINKWLRRLERALTALLPAPQYAVIPREGILQATTLDKYRAHESALRNRWKTVNEIRQGENLRPVPWGDKPNTAGTGAPQGKTGDTGDDTDNKEDGTP</sequence>
<evidence type="ECO:0000313" key="2">
    <source>
        <dbReference type="EMBL" id="EMD22912.1"/>
    </source>
</evidence>
<protein>
    <submittedName>
        <fullName evidence="2">Phage-related portal protein</fullName>
    </submittedName>
</protein>
<dbReference type="EMBL" id="MUXN01000017">
    <property type="protein sequence ID" value="OOC04276.1"/>
    <property type="molecule type" value="Genomic_DNA"/>
</dbReference>
<evidence type="ECO:0000256" key="1">
    <source>
        <dbReference type="SAM" id="MobiDB-lite"/>
    </source>
</evidence>
<evidence type="ECO:0000313" key="5">
    <source>
        <dbReference type="Proteomes" id="UP000188551"/>
    </source>
</evidence>
<dbReference type="AlphaFoldDB" id="M2QA32"/>
<feature type="region of interest" description="Disordered" evidence="1">
    <location>
        <begin position="24"/>
        <end position="43"/>
    </location>
</feature>
<organism evidence="2 4">
    <name type="scientific">Amycolatopsis azurea DSM 43854</name>
    <dbReference type="NCBI Taxonomy" id="1238180"/>
    <lineage>
        <taxon>Bacteria</taxon>
        <taxon>Bacillati</taxon>
        <taxon>Actinomycetota</taxon>
        <taxon>Actinomycetes</taxon>
        <taxon>Pseudonocardiales</taxon>
        <taxon>Pseudonocardiaceae</taxon>
        <taxon>Amycolatopsis</taxon>
    </lineage>
</organism>
<gene>
    <name evidence="3" type="ORF">B0293_23760</name>
    <name evidence="2" type="ORF">C791_7912</name>
</gene>
<keyword evidence="5" id="KW-1185">Reference proteome</keyword>
<dbReference type="InterPro" id="IPR006944">
    <property type="entry name" value="Phage/GTA_portal"/>
</dbReference>
<dbReference type="Proteomes" id="UP000188551">
    <property type="component" value="Unassembled WGS sequence"/>
</dbReference>
<evidence type="ECO:0000313" key="3">
    <source>
        <dbReference type="EMBL" id="OOC04276.1"/>
    </source>
</evidence>
<dbReference type="PATRIC" id="fig|1238180.3.peg.7386"/>
<evidence type="ECO:0000313" key="4">
    <source>
        <dbReference type="Proteomes" id="UP000014137"/>
    </source>
</evidence>